<dbReference type="GO" id="GO:0006405">
    <property type="term" value="P:RNA export from nucleus"/>
    <property type="evidence" value="ECO:0007669"/>
    <property type="project" value="TreeGrafter"/>
</dbReference>
<dbReference type="OMA" id="IAKRSWG"/>
<dbReference type="GO" id="GO:0042565">
    <property type="term" value="C:RNA nuclear export complex"/>
    <property type="evidence" value="ECO:0007669"/>
    <property type="project" value="TreeGrafter"/>
</dbReference>
<dbReference type="HOGENOM" id="CLU_003712_0_0_1"/>
<dbReference type="InterPro" id="IPR045478">
    <property type="entry name" value="Exportin-5_C"/>
</dbReference>
<dbReference type="GO" id="GO:0003723">
    <property type="term" value="F:RNA binding"/>
    <property type="evidence" value="ECO:0007669"/>
    <property type="project" value="TreeGrafter"/>
</dbReference>
<reference evidence="4" key="1">
    <citation type="journal article" date="2011" name="PLoS Pathog.">
        <title>Comparative genomics yields insights into niche adaptation of plant vascular wilt pathogens.</title>
        <authorList>
            <person name="Klosterman S.J."/>
            <person name="Subbarao K.V."/>
            <person name="Kang S."/>
            <person name="Veronese P."/>
            <person name="Gold S.E."/>
            <person name="Thomma B.P.H.J."/>
            <person name="Chen Z."/>
            <person name="Henrissat B."/>
            <person name="Lee Y.-H."/>
            <person name="Park J."/>
            <person name="Garcia-Pedrajas M.D."/>
            <person name="Barbara D.J."/>
            <person name="Anchieta A."/>
            <person name="de Jonge R."/>
            <person name="Santhanam P."/>
            <person name="Maruthachalam K."/>
            <person name="Atallah Z."/>
            <person name="Amyotte S.G."/>
            <person name="Paz Z."/>
            <person name="Inderbitzin P."/>
            <person name="Hayes R.J."/>
            <person name="Heiman D.I."/>
            <person name="Young S."/>
            <person name="Zeng Q."/>
            <person name="Engels R."/>
            <person name="Galagan J."/>
            <person name="Cuomo C.A."/>
            <person name="Dobinson K.F."/>
            <person name="Ma L.-J."/>
        </authorList>
    </citation>
    <scope>NUCLEOTIDE SEQUENCE [LARGE SCALE GENOMIC DNA]</scope>
    <source>
        <strain evidence="4">VaMs.102 / ATCC MYA-4576 / FGSC 10136</strain>
    </source>
</reference>
<evidence type="ECO:0000256" key="1">
    <source>
        <dbReference type="ARBA" id="ARBA00009466"/>
    </source>
</evidence>
<gene>
    <name evidence="3" type="ORF">VDBG_09721</name>
</gene>
<dbReference type="STRING" id="526221.C9SXU6"/>
<dbReference type="InterPro" id="IPR001494">
    <property type="entry name" value="Importin-beta_N"/>
</dbReference>
<name>C9SXU6_VERA1</name>
<dbReference type="KEGG" id="val:VDBG_09721"/>
<dbReference type="GO" id="GO:0006611">
    <property type="term" value="P:protein export from nucleus"/>
    <property type="evidence" value="ECO:0007669"/>
    <property type="project" value="InterPro"/>
</dbReference>
<dbReference type="EMBL" id="DS985229">
    <property type="protein sequence ID" value="EEY23611.1"/>
    <property type="molecule type" value="Genomic_DNA"/>
</dbReference>
<protein>
    <submittedName>
        <fullName evidence="3">MSN5</fullName>
    </submittedName>
</protein>
<dbReference type="GO" id="GO:0031267">
    <property type="term" value="F:small GTPase binding"/>
    <property type="evidence" value="ECO:0007669"/>
    <property type="project" value="InterPro"/>
</dbReference>
<dbReference type="Gene3D" id="1.25.10.10">
    <property type="entry name" value="Leucine-rich Repeat Variant"/>
    <property type="match status" value="2"/>
</dbReference>
<dbReference type="Pfam" id="PF19273">
    <property type="entry name" value="Exportin-5"/>
    <property type="match status" value="1"/>
</dbReference>
<dbReference type="InterPro" id="IPR011989">
    <property type="entry name" value="ARM-like"/>
</dbReference>
<dbReference type="GO" id="GO:0005049">
    <property type="term" value="F:nuclear export signal receptor activity"/>
    <property type="evidence" value="ECO:0007669"/>
    <property type="project" value="InterPro"/>
</dbReference>
<dbReference type="GO" id="GO:0005634">
    <property type="term" value="C:nucleus"/>
    <property type="evidence" value="ECO:0007669"/>
    <property type="project" value="TreeGrafter"/>
</dbReference>
<feature type="domain" description="Importin N-terminal" evidence="2">
    <location>
        <begin position="46"/>
        <end position="132"/>
    </location>
</feature>
<dbReference type="AlphaFoldDB" id="C9SXU6"/>
<proteinExistence type="inferred from homology"/>
<accession>C9SXU6</accession>
<dbReference type="InterPro" id="IPR045065">
    <property type="entry name" value="XPO1/5"/>
</dbReference>
<evidence type="ECO:0000313" key="4">
    <source>
        <dbReference type="Proteomes" id="UP000008698"/>
    </source>
</evidence>
<dbReference type="InterPro" id="IPR016024">
    <property type="entry name" value="ARM-type_fold"/>
</dbReference>
<dbReference type="OrthoDB" id="2215036at2759"/>
<sequence length="1238" mass="138800">MASAHSNGAAGIGSSNGGEVDILSQIHQALEVVHAPYSANEARREAQEFLENVKAVDEAPFHGYTLASNKSQPAVVRHYALSLLDNAIKHKWADYTTEQASTLRGWMLELCQGISQADPLYIRNKTAQLWVEVAKRSWGTEWMDMDELLVQLWQVPDSAVHKELVMTVLETLGYETFFGDDVVVAMRQGVLCKGWTEITTPTAVLAEAIKNRNPAPEQCLNGDINGNSEVRSCAVKALSVLSTLMPCTIPKGTAASKVVPVASRALAASQVSVQKMLSLLGNYLDRKFSVVPTGSDIDGFLNLLVVVAQSQSLIVSIPVLVTWTRLLNNRLIGQSSANSQLIGPLLELCGSRLIRYENLPEDTQDATYLFLMEDTDTMPERHAFLGNYRRYSMQVIEAIVQLKPSDAISHILGQTEQVLHHLYDGQPSLNVAAYAKHSMPVLRADAHLTVIDAANKGYMKWRANPIQRGNPDYRSSLEDGLESWCHRLLDMNFEDPMIRKRVLQILVLMSTSALDKRPQFMLKVLEHILMTWPAPQPEHRAFNEAIKDFQSESMFELQRLASKVPDHLLAVYDQVETRVRDMVTSGTLDEKRQIAYQTFLFIIVHRASNIDPQVQMQRLEGFIEPIKAQWQNPELKQALSSYSGFCELMALDKAKAYLRNHGAHTVSDWGACELDAEGLALQAELEDRQKMLPLRPTKSFLSYSVEKLEKSSQPFQASYRLWNNEAFQAILPDLLQFLSHAHASHNPDNWPEFPNEMGTVVKRVLSDRFWQAGISEGSKDEFYARVTDRKGTLEGLASTIRGSVRFVRETCYAIIYCMSRLETYFYGFGELPSPLAEALFQNAVHLSAHQQINLLNLTRYLVDDCPLEQREHFLPPLLANCFRQMDAKISSEWKRLEDQQKIDVGSDDLTEEMKSESILRQVTHTAVIMVADFLDPTKRNPAPLRPQDPPKRYPTLRKFCLMHSSIVEPLLLFSTHAIRMRDGRCCNIILRVFRSIVPDFQSSDVTAAGGDGHTPQDGGADPWLDTTAIDHERATQIREYISTQVLEACVTSFHEPYFVDLQKDLASLIAAIVVHYMTLTDSPKNFLLSIPGVKFKDFEKLGEFAQKPSSGSRQQRALVLHLLKDVKGVSMAEMHKLPKSGLPAVQKKPARSKMAQEFMTPADEAGSKGQPSTGVADDSLIGLANLFDAVRPSHRTLPVLYRGSSLYENDLRYNGGRAGAMAPKCLRPYSWWSSRDGG</sequence>
<dbReference type="PANTHER" id="PTHR11223">
    <property type="entry name" value="EXPORTIN 1/5"/>
    <property type="match status" value="1"/>
</dbReference>
<dbReference type="GO" id="GO:0005737">
    <property type="term" value="C:cytoplasm"/>
    <property type="evidence" value="ECO:0007669"/>
    <property type="project" value="TreeGrafter"/>
</dbReference>
<dbReference type="GeneID" id="9531906"/>
<dbReference type="eggNOG" id="KOG2020">
    <property type="taxonomic scope" value="Eukaryota"/>
</dbReference>
<evidence type="ECO:0000313" key="3">
    <source>
        <dbReference type="EMBL" id="EEY23611.1"/>
    </source>
</evidence>
<comment type="similarity">
    <text evidence="1">Belongs to the exportin family.</text>
</comment>
<dbReference type="SUPFAM" id="SSF48371">
    <property type="entry name" value="ARM repeat"/>
    <property type="match status" value="1"/>
</dbReference>
<dbReference type="Proteomes" id="UP000008698">
    <property type="component" value="Unassembled WGS sequence"/>
</dbReference>
<dbReference type="PROSITE" id="PS50166">
    <property type="entry name" value="IMPORTIN_B_NT"/>
    <property type="match status" value="1"/>
</dbReference>
<evidence type="ECO:0000259" key="2">
    <source>
        <dbReference type="PROSITE" id="PS50166"/>
    </source>
</evidence>
<organism evidence="4">
    <name type="scientific">Verticillium alfalfae (strain VaMs.102 / ATCC MYA-4576 / FGSC 10136)</name>
    <name type="common">Verticillium wilt of alfalfa</name>
    <name type="synonym">Verticillium albo-atrum</name>
    <dbReference type="NCBI Taxonomy" id="526221"/>
    <lineage>
        <taxon>Eukaryota</taxon>
        <taxon>Fungi</taxon>
        <taxon>Dikarya</taxon>
        <taxon>Ascomycota</taxon>
        <taxon>Pezizomycotina</taxon>
        <taxon>Sordariomycetes</taxon>
        <taxon>Hypocreomycetidae</taxon>
        <taxon>Glomerellales</taxon>
        <taxon>Plectosphaerellaceae</taxon>
        <taxon>Verticillium</taxon>
    </lineage>
</organism>
<keyword evidence="4" id="KW-1185">Reference proteome</keyword>
<dbReference type="PANTHER" id="PTHR11223:SF3">
    <property type="entry name" value="EXPORTIN-5"/>
    <property type="match status" value="1"/>
</dbReference>
<dbReference type="RefSeq" id="XP_003000001.1">
    <property type="nucleotide sequence ID" value="XM_002999955.1"/>
</dbReference>